<feature type="chain" id="PRO_5005189056" evidence="1">
    <location>
        <begin position="19"/>
        <end position="354"/>
    </location>
</feature>
<proteinExistence type="predicted"/>
<accession>A0A0G4FTP4</accession>
<dbReference type="AlphaFoldDB" id="A0A0G4FTP4"/>
<keyword evidence="1" id="KW-0732">Signal</keyword>
<protein>
    <submittedName>
        <fullName evidence="2">Uncharacterized protein</fullName>
    </submittedName>
</protein>
<dbReference type="EMBL" id="CDMZ01000605">
    <property type="protein sequence ID" value="CEM17735.1"/>
    <property type="molecule type" value="Genomic_DNA"/>
</dbReference>
<gene>
    <name evidence="2" type="ORF">Cvel_18580</name>
</gene>
<name>A0A0G4FTP4_9ALVE</name>
<evidence type="ECO:0000313" key="2">
    <source>
        <dbReference type="EMBL" id="CEM17735.1"/>
    </source>
</evidence>
<sequence>MLKAVLFLAAYSLVGADAQETLSLEYDFSWGIPFVFNNPSGVQTTFTHTITESVSATHTTFYERIRQRDSFFQFSTSAEAKGLIKVINVKANSSASLTQKYMERLKESIDTSQTQTRSSTQSITVSVGPNAAVHVYHLSIRGPGIAGSTDRWAVVPAGEDPPPVEAGEATVEYELNLRHYHDACTNPAAGDGPNCVAAISRACQRAGFSGGFARRVQGAALSYSCLRGNRHDVPFQDLHAHHSGCVFDQSNGSSCRAAAKRWCSANGHGGNGIIQEIGPSSFGVMCWNPAVYTDVPYAEIPGCFGSATGDMTCIASVNNWCTTRHGLTTGIVQEIGTGVRGIGCVAGSVFAKST</sequence>
<dbReference type="VEuPathDB" id="CryptoDB:Cvel_18580"/>
<organism evidence="2">
    <name type="scientific">Chromera velia CCMP2878</name>
    <dbReference type="NCBI Taxonomy" id="1169474"/>
    <lineage>
        <taxon>Eukaryota</taxon>
        <taxon>Sar</taxon>
        <taxon>Alveolata</taxon>
        <taxon>Colpodellida</taxon>
        <taxon>Chromeraceae</taxon>
        <taxon>Chromera</taxon>
    </lineage>
</organism>
<feature type="signal peptide" evidence="1">
    <location>
        <begin position="1"/>
        <end position="18"/>
    </location>
</feature>
<reference evidence="2" key="1">
    <citation type="submission" date="2014-11" db="EMBL/GenBank/DDBJ databases">
        <authorList>
            <person name="Otto D Thomas"/>
            <person name="Naeem Raeece"/>
        </authorList>
    </citation>
    <scope>NUCLEOTIDE SEQUENCE</scope>
</reference>
<evidence type="ECO:0000256" key="1">
    <source>
        <dbReference type="SAM" id="SignalP"/>
    </source>
</evidence>